<dbReference type="FunFam" id="3.30.390.30:FF:000001">
    <property type="entry name" value="Dihydrolipoyl dehydrogenase"/>
    <property type="match status" value="1"/>
</dbReference>
<dbReference type="Pfam" id="PF02852">
    <property type="entry name" value="Pyr_redox_dim"/>
    <property type="match status" value="1"/>
</dbReference>
<comment type="cofactor">
    <cofactor evidence="14 16">
        <name>FAD</name>
        <dbReference type="ChEBI" id="CHEBI:57692"/>
    </cofactor>
    <text evidence="14 16">Binds 1 FAD per subunit.</text>
</comment>
<comment type="miscellaneous">
    <text evidence="16">The active site is a redox-active disulfide bond.</text>
</comment>
<evidence type="ECO:0000256" key="4">
    <source>
        <dbReference type="ARBA" id="ARBA00016961"/>
    </source>
</evidence>
<dbReference type="Pfam" id="PF07992">
    <property type="entry name" value="Pyr_redox_2"/>
    <property type="match status" value="1"/>
</dbReference>
<feature type="binding site" evidence="14">
    <location>
        <position position="54"/>
    </location>
    <ligand>
        <name>FAD</name>
        <dbReference type="ChEBI" id="CHEBI:57692"/>
    </ligand>
</feature>
<dbReference type="SUPFAM" id="SSF55424">
    <property type="entry name" value="FAD/NAD-linked reductases, dimerisation (C-terminal) domain"/>
    <property type="match status" value="1"/>
</dbReference>
<comment type="similarity">
    <text evidence="2 16">Belongs to the class-I pyridine nucleotide-disulfide oxidoreductase family.</text>
</comment>
<dbReference type="InterPro" id="IPR004099">
    <property type="entry name" value="Pyr_nucl-diS_OxRdtase_dimer"/>
</dbReference>
<evidence type="ECO:0000256" key="5">
    <source>
        <dbReference type="ARBA" id="ARBA00022490"/>
    </source>
</evidence>
<gene>
    <name evidence="19" type="primary">lpdA</name>
    <name evidence="19" type="ORF">E6H04_03955</name>
</gene>
<feature type="binding site" evidence="14">
    <location>
        <position position="206"/>
    </location>
    <ligand>
        <name>NAD(+)</name>
        <dbReference type="ChEBI" id="CHEBI:57540"/>
    </ligand>
</feature>
<feature type="domain" description="Pyridine nucleotide-disulphide oxidoreductase dimerisation" evidence="17">
    <location>
        <begin position="348"/>
        <end position="457"/>
    </location>
</feature>
<dbReference type="PRINTS" id="PR00368">
    <property type="entry name" value="FADPNR"/>
</dbReference>
<feature type="binding site" evidence="14">
    <location>
        <position position="273"/>
    </location>
    <ligand>
        <name>NAD(+)</name>
        <dbReference type="ChEBI" id="CHEBI:57540"/>
    </ligand>
</feature>
<evidence type="ECO:0000256" key="10">
    <source>
        <dbReference type="ARBA" id="ARBA00023157"/>
    </source>
</evidence>
<dbReference type="PANTHER" id="PTHR22912">
    <property type="entry name" value="DISULFIDE OXIDOREDUCTASE"/>
    <property type="match status" value="1"/>
</dbReference>
<dbReference type="AlphaFoldDB" id="A0A537JHS8"/>
<feature type="disulfide bond" description="Redox-active" evidence="15">
    <location>
        <begin position="45"/>
        <end position="50"/>
    </location>
</feature>
<feature type="domain" description="FAD/NAD(P)-binding" evidence="18">
    <location>
        <begin position="8"/>
        <end position="328"/>
    </location>
</feature>
<dbReference type="Gene3D" id="3.50.50.60">
    <property type="entry name" value="FAD/NAD(P)-binding domain"/>
    <property type="match status" value="2"/>
</dbReference>
<comment type="subcellular location">
    <subcellularLocation>
        <location evidence="1">Cytoplasm</location>
    </subcellularLocation>
</comment>
<proteinExistence type="inferred from homology"/>
<feature type="binding site" evidence="14">
    <location>
        <position position="117"/>
    </location>
    <ligand>
        <name>FAD</name>
        <dbReference type="ChEBI" id="CHEBI:57692"/>
    </ligand>
</feature>
<comment type="caution">
    <text evidence="19">The sequence shown here is derived from an EMBL/GenBank/DDBJ whole genome shotgun (WGS) entry which is preliminary data.</text>
</comment>
<dbReference type="Gene3D" id="3.30.390.30">
    <property type="match status" value="1"/>
</dbReference>
<dbReference type="Proteomes" id="UP000320048">
    <property type="component" value="Unassembled WGS sequence"/>
</dbReference>
<keyword evidence="7 14" id="KW-0274">FAD</keyword>
<evidence type="ECO:0000313" key="19">
    <source>
        <dbReference type="EMBL" id="TMI82882.1"/>
    </source>
</evidence>
<dbReference type="EC" id="1.8.1.4" evidence="3 16"/>
<dbReference type="InterPro" id="IPR001100">
    <property type="entry name" value="Pyr_nuc-diS_OxRdtase"/>
</dbReference>
<organism evidence="19 20">
    <name type="scientific">Candidatus Segetimicrobium genomatis</name>
    <dbReference type="NCBI Taxonomy" id="2569760"/>
    <lineage>
        <taxon>Bacteria</taxon>
        <taxon>Bacillati</taxon>
        <taxon>Candidatus Sysuimicrobiota</taxon>
        <taxon>Candidatus Sysuimicrobiia</taxon>
        <taxon>Candidatus Sysuimicrobiales</taxon>
        <taxon>Candidatus Segetimicrobiaceae</taxon>
        <taxon>Candidatus Segetimicrobium</taxon>
    </lineage>
</organism>
<keyword evidence="6 16" id="KW-0285">Flavoprotein</keyword>
<dbReference type="GO" id="GO:0004148">
    <property type="term" value="F:dihydrolipoyl dehydrogenase (NADH) activity"/>
    <property type="evidence" value="ECO:0007669"/>
    <property type="project" value="UniProtKB-EC"/>
</dbReference>
<keyword evidence="8 16" id="KW-0560">Oxidoreductase</keyword>
<dbReference type="PIRSF" id="PIRSF000350">
    <property type="entry name" value="Mercury_reductase_MerA"/>
    <property type="match status" value="1"/>
</dbReference>
<evidence type="ECO:0000256" key="6">
    <source>
        <dbReference type="ARBA" id="ARBA00022630"/>
    </source>
</evidence>
<evidence type="ECO:0000259" key="18">
    <source>
        <dbReference type="Pfam" id="PF07992"/>
    </source>
</evidence>
<dbReference type="EMBL" id="VBAO01000103">
    <property type="protein sequence ID" value="TMI82882.1"/>
    <property type="molecule type" value="Genomic_DNA"/>
</dbReference>
<dbReference type="GO" id="GO:0005737">
    <property type="term" value="C:cytoplasm"/>
    <property type="evidence" value="ECO:0007669"/>
    <property type="project" value="UniProtKB-SubCell"/>
</dbReference>
<evidence type="ECO:0000256" key="16">
    <source>
        <dbReference type="RuleBase" id="RU003692"/>
    </source>
</evidence>
<evidence type="ECO:0000256" key="11">
    <source>
        <dbReference type="ARBA" id="ARBA00023284"/>
    </source>
</evidence>
<keyword evidence="14" id="KW-0547">Nucleotide-binding</keyword>
<dbReference type="PRINTS" id="PR00411">
    <property type="entry name" value="PNDRDTASEI"/>
</dbReference>
<comment type="catalytic activity">
    <reaction evidence="12 16">
        <text>N(6)-[(R)-dihydrolipoyl]-L-lysyl-[protein] + NAD(+) = N(6)-[(R)-lipoyl]-L-lysyl-[protein] + NADH + H(+)</text>
        <dbReference type="Rhea" id="RHEA:15045"/>
        <dbReference type="Rhea" id="RHEA-COMP:10474"/>
        <dbReference type="Rhea" id="RHEA-COMP:10475"/>
        <dbReference type="ChEBI" id="CHEBI:15378"/>
        <dbReference type="ChEBI" id="CHEBI:57540"/>
        <dbReference type="ChEBI" id="CHEBI:57945"/>
        <dbReference type="ChEBI" id="CHEBI:83099"/>
        <dbReference type="ChEBI" id="CHEBI:83100"/>
        <dbReference type="EC" id="1.8.1.4"/>
    </reaction>
</comment>
<keyword evidence="5" id="KW-0963">Cytoplasm</keyword>
<evidence type="ECO:0000256" key="12">
    <source>
        <dbReference type="ARBA" id="ARBA00049187"/>
    </source>
</evidence>
<reference evidence="19 20" key="1">
    <citation type="journal article" date="2019" name="Nat. Microbiol.">
        <title>Mediterranean grassland soil C-N compound turnover is dependent on rainfall and depth, and is mediated by genomically divergent microorganisms.</title>
        <authorList>
            <person name="Diamond S."/>
            <person name="Andeer P.F."/>
            <person name="Li Z."/>
            <person name="Crits-Christoph A."/>
            <person name="Burstein D."/>
            <person name="Anantharaman K."/>
            <person name="Lane K.R."/>
            <person name="Thomas B.C."/>
            <person name="Pan C."/>
            <person name="Northen T.R."/>
            <person name="Banfield J.F."/>
        </authorList>
    </citation>
    <scope>NUCLEOTIDE SEQUENCE [LARGE SCALE GENOMIC DNA]</scope>
    <source>
        <strain evidence="19">NP_7</strain>
    </source>
</reference>
<evidence type="ECO:0000256" key="3">
    <source>
        <dbReference type="ARBA" id="ARBA00012608"/>
    </source>
</evidence>
<dbReference type="InterPro" id="IPR012999">
    <property type="entry name" value="Pyr_OxRdtase_I_AS"/>
</dbReference>
<evidence type="ECO:0000256" key="9">
    <source>
        <dbReference type="ARBA" id="ARBA00023027"/>
    </source>
</evidence>
<evidence type="ECO:0000256" key="7">
    <source>
        <dbReference type="ARBA" id="ARBA00022827"/>
    </source>
</evidence>
<evidence type="ECO:0000256" key="14">
    <source>
        <dbReference type="PIRSR" id="PIRSR000350-3"/>
    </source>
</evidence>
<feature type="active site" description="Proton acceptor" evidence="13">
    <location>
        <position position="446"/>
    </location>
</feature>
<evidence type="ECO:0000256" key="1">
    <source>
        <dbReference type="ARBA" id="ARBA00004496"/>
    </source>
</evidence>
<dbReference type="InterPro" id="IPR006258">
    <property type="entry name" value="Lipoamide_DH"/>
</dbReference>
<dbReference type="PANTHER" id="PTHR22912:SF217">
    <property type="entry name" value="DIHYDROLIPOYL DEHYDROGENASE"/>
    <property type="match status" value="1"/>
</dbReference>
<evidence type="ECO:0000256" key="15">
    <source>
        <dbReference type="PIRSR" id="PIRSR000350-4"/>
    </source>
</evidence>
<protein>
    <recommendedName>
        <fullName evidence="4 16">Dihydrolipoyl dehydrogenase</fullName>
        <ecNumber evidence="3 16">1.8.1.4</ecNumber>
    </recommendedName>
</protein>
<keyword evidence="9 14" id="KW-0520">NAD</keyword>
<feature type="binding site" evidence="14">
    <location>
        <begin position="146"/>
        <end position="148"/>
    </location>
    <ligand>
        <name>FAD</name>
        <dbReference type="ChEBI" id="CHEBI:57692"/>
    </ligand>
</feature>
<dbReference type="GO" id="GO:0006103">
    <property type="term" value="P:2-oxoglutarate metabolic process"/>
    <property type="evidence" value="ECO:0007669"/>
    <property type="project" value="TreeGrafter"/>
</dbReference>
<dbReference type="InterPro" id="IPR050151">
    <property type="entry name" value="Class-I_Pyr_Nuc-Dis_Oxidored"/>
</dbReference>
<evidence type="ECO:0000313" key="20">
    <source>
        <dbReference type="Proteomes" id="UP000320048"/>
    </source>
</evidence>
<dbReference type="InterPro" id="IPR023753">
    <property type="entry name" value="FAD/NAD-binding_dom"/>
</dbReference>
<evidence type="ECO:0000256" key="8">
    <source>
        <dbReference type="ARBA" id="ARBA00023002"/>
    </source>
</evidence>
<name>A0A537JHS8_9BACT</name>
<keyword evidence="10" id="KW-1015">Disulfide bond</keyword>
<evidence type="ECO:0000256" key="13">
    <source>
        <dbReference type="PIRSR" id="PIRSR000350-2"/>
    </source>
</evidence>
<evidence type="ECO:0000259" key="17">
    <source>
        <dbReference type="Pfam" id="PF02852"/>
    </source>
</evidence>
<dbReference type="PROSITE" id="PS00076">
    <property type="entry name" value="PYRIDINE_REDOX_1"/>
    <property type="match status" value="1"/>
</dbReference>
<accession>A0A537JHS8</accession>
<dbReference type="SUPFAM" id="SSF51905">
    <property type="entry name" value="FAD/NAD(P)-binding domain"/>
    <property type="match status" value="1"/>
</dbReference>
<sequence>MPDSGGRYDLIVVGGGPAGYVGAIRGAQLGLRTAVVEREKLGGTCLHVGCIPTKVLLHTAELLETMRAGAEMGIQASGLALDYGQVRRRMDRVVTTNFRGVEFLMRKHGIAVFPGDGRLLGPTRVRVAATDGSELILEGRHILVATGSRPRTLPGVVIDNHRVLDNAGTLRLPAVPRSLAILGAGAVGTEFASLFAAFGAAVTLIEMMPAILPLEDEDVSGVVAHELGRRGVAIRTGTAVTGVTASADGVRIAVRTGTAEDTIEAEYALVAVGRAPVIEDLGLEAVGLEPRRGGIPVDGRMQTAVPTVWAAGDVIGGLLLAHVASAEAMVAVEAIAGQEPRGLDPMLMPRATYSIPQVACCGLTEREAREQGREVAVGRFPFTANARAAILGRREGFVKIVADRALGEILGIHMVGSEVTELLPEGVLGKALEATVLEIGQAVHAHPTLSEAVKEAALAALGRAVHG</sequence>
<dbReference type="InterPro" id="IPR016156">
    <property type="entry name" value="FAD/NAD-linked_Rdtase_dimer_sf"/>
</dbReference>
<dbReference type="NCBIfam" id="TIGR01350">
    <property type="entry name" value="lipoamide_DH"/>
    <property type="match status" value="1"/>
</dbReference>
<keyword evidence="11 16" id="KW-0676">Redox-active center</keyword>
<evidence type="ECO:0000256" key="2">
    <source>
        <dbReference type="ARBA" id="ARBA00007532"/>
    </source>
</evidence>
<dbReference type="GO" id="GO:0050660">
    <property type="term" value="F:flavin adenine dinucleotide binding"/>
    <property type="evidence" value="ECO:0007669"/>
    <property type="project" value="InterPro"/>
</dbReference>
<dbReference type="InterPro" id="IPR036188">
    <property type="entry name" value="FAD/NAD-bd_sf"/>
</dbReference>
<feature type="binding site" evidence="14">
    <location>
        <position position="313"/>
    </location>
    <ligand>
        <name>FAD</name>
        <dbReference type="ChEBI" id="CHEBI:57692"/>
    </ligand>
</feature>
<feature type="binding site" evidence="14">
    <location>
        <begin position="183"/>
        <end position="190"/>
    </location>
    <ligand>
        <name>NAD(+)</name>
        <dbReference type="ChEBI" id="CHEBI:57540"/>
    </ligand>
</feature>